<dbReference type="AlphaFoldDB" id="A0A4Q2DEQ5"/>
<feature type="compositionally biased region" description="Low complexity" evidence="1">
    <location>
        <begin position="1"/>
        <end position="11"/>
    </location>
</feature>
<feature type="region of interest" description="Disordered" evidence="1">
    <location>
        <begin position="681"/>
        <end position="708"/>
    </location>
</feature>
<evidence type="ECO:0000256" key="1">
    <source>
        <dbReference type="SAM" id="MobiDB-lite"/>
    </source>
</evidence>
<feature type="compositionally biased region" description="Basic and acidic residues" evidence="1">
    <location>
        <begin position="554"/>
        <end position="571"/>
    </location>
</feature>
<organism evidence="2 3">
    <name type="scientific">Candolleomyces aberdarensis</name>
    <dbReference type="NCBI Taxonomy" id="2316362"/>
    <lineage>
        <taxon>Eukaryota</taxon>
        <taxon>Fungi</taxon>
        <taxon>Dikarya</taxon>
        <taxon>Basidiomycota</taxon>
        <taxon>Agaricomycotina</taxon>
        <taxon>Agaricomycetes</taxon>
        <taxon>Agaricomycetidae</taxon>
        <taxon>Agaricales</taxon>
        <taxon>Agaricineae</taxon>
        <taxon>Psathyrellaceae</taxon>
        <taxon>Candolleomyces</taxon>
    </lineage>
</organism>
<feature type="region of interest" description="Disordered" evidence="1">
    <location>
        <begin position="1"/>
        <end position="51"/>
    </location>
</feature>
<dbReference type="SUPFAM" id="SSF117281">
    <property type="entry name" value="Kelch motif"/>
    <property type="match status" value="1"/>
</dbReference>
<feature type="compositionally biased region" description="Basic residues" evidence="1">
    <location>
        <begin position="26"/>
        <end position="39"/>
    </location>
</feature>
<dbReference type="Pfam" id="PF24681">
    <property type="entry name" value="Kelch_KLHDC2_KLHL20_DRC7"/>
    <property type="match status" value="1"/>
</dbReference>
<dbReference type="InterPro" id="IPR052588">
    <property type="entry name" value="Kelch_domain_protein"/>
</dbReference>
<name>A0A4Q2DEQ5_9AGAR</name>
<feature type="region of interest" description="Disordered" evidence="1">
    <location>
        <begin position="414"/>
        <end position="483"/>
    </location>
</feature>
<proteinExistence type="predicted"/>
<protein>
    <recommendedName>
        <fullName evidence="4">DUF4110 domain-containing protein</fullName>
    </recommendedName>
</protein>
<comment type="caution">
    <text evidence="2">The sequence shown here is derived from an EMBL/GenBank/DDBJ whole genome shotgun (WGS) entry which is preliminary data.</text>
</comment>
<dbReference type="PANTHER" id="PTHR46063">
    <property type="entry name" value="KELCH DOMAIN-CONTAINING PROTEIN"/>
    <property type="match status" value="1"/>
</dbReference>
<evidence type="ECO:0000313" key="2">
    <source>
        <dbReference type="EMBL" id="RXW16995.1"/>
    </source>
</evidence>
<evidence type="ECO:0008006" key="4">
    <source>
        <dbReference type="Google" id="ProtNLM"/>
    </source>
</evidence>
<feature type="compositionally biased region" description="Polar residues" evidence="1">
    <location>
        <begin position="639"/>
        <end position="648"/>
    </location>
</feature>
<feature type="compositionally biased region" description="Low complexity" evidence="1">
    <location>
        <begin position="296"/>
        <end position="335"/>
    </location>
</feature>
<gene>
    <name evidence="2" type="ORF">EST38_g8855</name>
</gene>
<sequence length="708" mass="78266">MGKKNVSAATKAAKKAKGQVKVERKEKKKATKSKLKGKGGGKVDSDSDDDLEGILEKMRKEWEESHKVTEELVEGPPSQRANATLTPCPNGAHLWCIGGEFFSDDNRAHFYNDTFRYSPEKDEWRKFVSPTCPGPRSAHAVAASPAGGGKLFLFGGEFSSLHQTTFHHYGDFWCFDIQTHMWDRIETKIRPTPRSGHRMTMWKHFVVLFGGFYDPGITTRYHNDLWVFDTQEYSWKQIEFKETELKPSPRSGFSFLSTPDGIVLHGGYCKEYKKGQRPVGIMLEDTWFLKLSLPDSTQSASKPTTSSSKKAAPTFSTSSKSASKSSSTQKSSAPTLIAKWERRKRPSDAFAPSVRSGCTMAQWVAKNTGVLFGGVTDEDRNEETLESVFWNDMYGYQLTGKGKWISLALKQPKKAGGGKAKKKGQQQKKGGQDDSDEEWKSGGKSNVNDPQPDAPVAASSDPTPDDPMLTIPSPRYGGIFERGSKEYTLDDFYSVQLDKMDRFVCLKQSEVVVPPEGGEDEESSSDDDDDDDSSEGDEDDEDIWYGDEGEEGDEGSRGIADDEGVEGGREEGVDEDDIVEKGDEKQQKGKEKEKPKKKKKSKKETKDDVLASNEPGSAGPESSLQEPIDEGDSTDLRKQATSFMSTSKVDPATSGRSEEDILKSYKPLLAEVEKILAEAGLDEEEMRRGAQAPHGAGSSGQGQSRNRR</sequence>
<dbReference type="InterPro" id="IPR015915">
    <property type="entry name" value="Kelch-typ_b-propeller"/>
</dbReference>
<feature type="compositionally biased region" description="Basic and acidic residues" evidence="1">
    <location>
        <begin position="579"/>
        <end position="594"/>
    </location>
</feature>
<dbReference type="OrthoDB" id="4447at2759"/>
<evidence type="ECO:0000313" key="3">
    <source>
        <dbReference type="Proteomes" id="UP000290288"/>
    </source>
</evidence>
<dbReference type="EMBL" id="SDEE01000380">
    <property type="protein sequence ID" value="RXW16995.1"/>
    <property type="molecule type" value="Genomic_DNA"/>
</dbReference>
<dbReference type="Gene3D" id="2.120.10.80">
    <property type="entry name" value="Kelch-type beta propeller"/>
    <property type="match status" value="1"/>
</dbReference>
<feature type="region of interest" description="Disordered" evidence="1">
    <location>
        <begin position="295"/>
        <end position="341"/>
    </location>
</feature>
<dbReference type="STRING" id="2316362.A0A4Q2DEQ5"/>
<keyword evidence="3" id="KW-1185">Reference proteome</keyword>
<dbReference type="Proteomes" id="UP000290288">
    <property type="component" value="Unassembled WGS sequence"/>
</dbReference>
<reference evidence="2 3" key="1">
    <citation type="submission" date="2019-01" db="EMBL/GenBank/DDBJ databases">
        <title>Draft genome sequence of Psathyrella aberdarensis IHI B618.</title>
        <authorList>
            <person name="Buettner E."/>
            <person name="Kellner H."/>
        </authorList>
    </citation>
    <scope>NUCLEOTIDE SEQUENCE [LARGE SCALE GENOMIC DNA]</scope>
    <source>
        <strain evidence="2 3">IHI B618</strain>
    </source>
</reference>
<feature type="compositionally biased region" description="Acidic residues" evidence="1">
    <location>
        <begin position="517"/>
        <end position="553"/>
    </location>
</feature>
<accession>A0A4Q2DEQ5</accession>
<dbReference type="PANTHER" id="PTHR46063:SF1">
    <property type="entry name" value="KELCH DOMAIN-CONTAINING PROTEIN 4"/>
    <property type="match status" value="1"/>
</dbReference>
<feature type="region of interest" description="Disordered" evidence="1">
    <location>
        <begin position="508"/>
        <end position="660"/>
    </location>
</feature>